<protein>
    <submittedName>
        <fullName evidence="1">Uncharacterized protein</fullName>
    </submittedName>
</protein>
<evidence type="ECO:0000313" key="1">
    <source>
        <dbReference type="EMBL" id="KIO15685.1"/>
    </source>
</evidence>
<reference evidence="2" key="2">
    <citation type="submission" date="2015-01" db="EMBL/GenBank/DDBJ databases">
        <title>Evolutionary Origins and Diversification of the Mycorrhizal Mutualists.</title>
        <authorList>
            <consortium name="DOE Joint Genome Institute"/>
            <consortium name="Mycorrhizal Genomics Consortium"/>
            <person name="Kohler A."/>
            <person name="Kuo A."/>
            <person name="Nagy L.G."/>
            <person name="Floudas D."/>
            <person name="Copeland A."/>
            <person name="Barry K.W."/>
            <person name="Cichocki N."/>
            <person name="Veneault-Fourrey C."/>
            <person name="LaButti K."/>
            <person name="Lindquist E.A."/>
            <person name="Lipzen A."/>
            <person name="Lundell T."/>
            <person name="Morin E."/>
            <person name="Murat C."/>
            <person name="Riley R."/>
            <person name="Ohm R."/>
            <person name="Sun H."/>
            <person name="Tunlid A."/>
            <person name="Henrissat B."/>
            <person name="Grigoriev I.V."/>
            <person name="Hibbett D.S."/>
            <person name="Martin F."/>
        </authorList>
    </citation>
    <scope>NUCLEOTIDE SEQUENCE [LARGE SCALE GENOMIC DNA]</scope>
    <source>
        <strain evidence="2">MUT 4182</strain>
    </source>
</reference>
<accession>A0A0C3PMT4</accession>
<dbReference type="EMBL" id="KN823877">
    <property type="protein sequence ID" value="KIO15685.1"/>
    <property type="molecule type" value="Genomic_DNA"/>
</dbReference>
<sequence length="56" mass="6352">MRRSSLLTLPTKAAIAHSRHMHMISFPLGMELWLLSPQLSSTPHCLLADARTQRLK</sequence>
<organism evidence="1 2">
    <name type="scientific">Tulasnella calospora MUT 4182</name>
    <dbReference type="NCBI Taxonomy" id="1051891"/>
    <lineage>
        <taxon>Eukaryota</taxon>
        <taxon>Fungi</taxon>
        <taxon>Dikarya</taxon>
        <taxon>Basidiomycota</taxon>
        <taxon>Agaricomycotina</taxon>
        <taxon>Agaricomycetes</taxon>
        <taxon>Cantharellales</taxon>
        <taxon>Tulasnellaceae</taxon>
        <taxon>Tulasnella</taxon>
    </lineage>
</organism>
<reference evidence="1 2" key="1">
    <citation type="submission" date="2014-04" db="EMBL/GenBank/DDBJ databases">
        <authorList>
            <consortium name="DOE Joint Genome Institute"/>
            <person name="Kuo A."/>
            <person name="Girlanda M."/>
            <person name="Perotto S."/>
            <person name="Kohler A."/>
            <person name="Nagy L.G."/>
            <person name="Floudas D."/>
            <person name="Copeland A."/>
            <person name="Barry K.W."/>
            <person name="Cichocki N."/>
            <person name="Veneault-Fourrey C."/>
            <person name="LaButti K."/>
            <person name="Lindquist E.A."/>
            <person name="Lipzen A."/>
            <person name="Lundell T."/>
            <person name="Morin E."/>
            <person name="Murat C."/>
            <person name="Sun H."/>
            <person name="Tunlid A."/>
            <person name="Henrissat B."/>
            <person name="Grigoriev I.V."/>
            <person name="Hibbett D.S."/>
            <person name="Martin F."/>
            <person name="Nordberg H.P."/>
            <person name="Cantor M.N."/>
            <person name="Hua S.X."/>
        </authorList>
    </citation>
    <scope>NUCLEOTIDE SEQUENCE [LARGE SCALE GENOMIC DNA]</scope>
    <source>
        <strain evidence="1 2">MUT 4182</strain>
    </source>
</reference>
<name>A0A0C3PMT4_9AGAM</name>
<dbReference type="Proteomes" id="UP000054248">
    <property type="component" value="Unassembled WGS sequence"/>
</dbReference>
<dbReference type="HOGENOM" id="CLU_3015944_0_0_1"/>
<gene>
    <name evidence="1" type="ORF">M407DRAFT_34730</name>
</gene>
<evidence type="ECO:0000313" key="2">
    <source>
        <dbReference type="Proteomes" id="UP000054248"/>
    </source>
</evidence>
<dbReference type="AlphaFoldDB" id="A0A0C3PMT4"/>
<keyword evidence="2" id="KW-1185">Reference proteome</keyword>
<proteinExistence type="predicted"/>